<evidence type="ECO:0000256" key="2">
    <source>
        <dbReference type="ARBA" id="ARBA00006810"/>
    </source>
</evidence>
<evidence type="ECO:0000313" key="14">
    <source>
        <dbReference type="Proteomes" id="UP001521181"/>
    </source>
</evidence>
<dbReference type="EMBL" id="JAJUOS010000001">
    <property type="protein sequence ID" value="MCE5972056.1"/>
    <property type="molecule type" value="Genomic_DNA"/>
</dbReference>
<keyword evidence="8 11" id="KW-0406">Ion transport</keyword>
<dbReference type="SUPFAM" id="SSF81336">
    <property type="entry name" value="F1F0 ATP synthase subunit A"/>
    <property type="match status" value="1"/>
</dbReference>
<keyword evidence="7 11" id="KW-1133">Transmembrane helix</keyword>
<evidence type="ECO:0000256" key="9">
    <source>
        <dbReference type="ARBA" id="ARBA00023136"/>
    </source>
</evidence>
<dbReference type="PRINTS" id="PR00123">
    <property type="entry name" value="ATPASEA"/>
</dbReference>
<comment type="subcellular location">
    <subcellularLocation>
        <location evidence="11 12">Cell membrane</location>
        <topology evidence="11 12">Multi-pass membrane protein</topology>
    </subcellularLocation>
    <subcellularLocation>
        <location evidence="1">Membrane</location>
        <topology evidence="1">Multi-pass membrane protein</topology>
    </subcellularLocation>
</comment>
<feature type="transmembrane region" description="Helical" evidence="11">
    <location>
        <begin position="80"/>
        <end position="100"/>
    </location>
</feature>
<sequence length="233" mass="24581">MSENPLSLPIAFQIGPVEVSTPVVTTWGIMAVLGLGSWLLTRRLALRPSRTQAVLELIVTTIDAQIASVVAGDPARLRPLIGTLLIFILTANWSSLIPGVEPPTAHLETDAALALIVFVATIVAGVRANGTLGYLKSFANPTWVMIPLNLIEQVTRAFSLMVRLFGNVMSGVFVVGILLSLAGLLVPIPLMALDLLTGAVQAYIFAILALVFIGSAIEEGHSPDKPEAKEGAA</sequence>
<dbReference type="InterPro" id="IPR035908">
    <property type="entry name" value="F0_ATP_A_sf"/>
</dbReference>
<dbReference type="PANTHER" id="PTHR42823:SF3">
    <property type="entry name" value="ATP SYNTHASE SUBUNIT A, CHLOROPLASTIC"/>
    <property type="match status" value="1"/>
</dbReference>
<evidence type="ECO:0000256" key="10">
    <source>
        <dbReference type="ARBA" id="ARBA00023310"/>
    </source>
</evidence>
<gene>
    <name evidence="11" type="primary">atpB</name>
    <name evidence="13" type="ORF">LZA78_00940</name>
</gene>
<dbReference type="NCBIfam" id="TIGR01131">
    <property type="entry name" value="ATP_synt_6_or_A"/>
    <property type="match status" value="1"/>
</dbReference>
<reference evidence="13 14" key="1">
    <citation type="submission" date="2021-12" db="EMBL/GenBank/DDBJ databases">
        <title>Sinirhodobacter sp. WL0062 is a bacterium isolated from seawater.</title>
        <authorList>
            <person name="Wang L."/>
            <person name="He W."/>
            <person name="Zhang D.-F."/>
        </authorList>
    </citation>
    <scope>NUCLEOTIDE SEQUENCE [LARGE SCALE GENOMIC DNA]</scope>
    <source>
        <strain evidence="13 14">WL0062</strain>
    </source>
</reference>
<dbReference type="CDD" id="cd00310">
    <property type="entry name" value="ATP-synt_Fo_a_6"/>
    <property type="match status" value="1"/>
</dbReference>
<keyword evidence="3 11" id="KW-0813">Transport</keyword>
<keyword evidence="6 11" id="KW-0375">Hydrogen ion transport</keyword>
<comment type="function">
    <text evidence="11 12">Key component of the proton channel; it plays a direct role in the translocation of protons across the membrane.</text>
</comment>
<feature type="transmembrane region" description="Helical" evidence="11">
    <location>
        <begin position="200"/>
        <end position="217"/>
    </location>
</feature>
<evidence type="ECO:0000256" key="12">
    <source>
        <dbReference type="RuleBase" id="RU000483"/>
    </source>
</evidence>
<comment type="caution">
    <text evidence="13">The sequence shown here is derived from an EMBL/GenBank/DDBJ whole genome shotgun (WGS) entry which is preliminary data.</text>
</comment>
<evidence type="ECO:0000256" key="11">
    <source>
        <dbReference type="HAMAP-Rule" id="MF_01393"/>
    </source>
</evidence>
<feature type="transmembrane region" description="Helical" evidence="11">
    <location>
        <begin position="112"/>
        <end position="135"/>
    </location>
</feature>
<keyword evidence="9 11" id="KW-0472">Membrane</keyword>
<dbReference type="RefSeq" id="WP_233675084.1">
    <property type="nucleotide sequence ID" value="NZ_JAJUOS010000001.1"/>
</dbReference>
<dbReference type="Proteomes" id="UP001521181">
    <property type="component" value="Unassembled WGS sequence"/>
</dbReference>
<evidence type="ECO:0000256" key="6">
    <source>
        <dbReference type="ARBA" id="ARBA00022781"/>
    </source>
</evidence>
<evidence type="ECO:0000256" key="7">
    <source>
        <dbReference type="ARBA" id="ARBA00022989"/>
    </source>
</evidence>
<keyword evidence="11" id="KW-1003">Cell membrane</keyword>
<feature type="transmembrane region" description="Helical" evidence="11">
    <location>
        <begin position="20"/>
        <end position="40"/>
    </location>
</feature>
<dbReference type="InterPro" id="IPR045082">
    <property type="entry name" value="ATP_syn_F0_a_bact/chloroplast"/>
</dbReference>
<evidence type="ECO:0000256" key="4">
    <source>
        <dbReference type="ARBA" id="ARBA00022547"/>
    </source>
</evidence>
<dbReference type="Gene3D" id="1.20.120.220">
    <property type="entry name" value="ATP synthase, F0 complex, subunit A"/>
    <property type="match status" value="1"/>
</dbReference>
<evidence type="ECO:0000313" key="13">
    <source>
        <dbReference type="EMBL" id="MCE5972056.1"/>
    </source>
</evidence>
<organism evidence="13 14">
    <name type="scientific">Rhodobacter flavimaris</name>
    <dbReference type="NCBI Taxonomy" id="2907145"/>
    <lineage>
        <taxon>Bacteria</taxon>
        <taxon>Pseudomonadati</taxon>
        <taxon>Pseudomonadota</taxon>
        <taxon>Alphaproteobacteria</taxon>
        <taxon>Rhodobacterales</taxon>
        <taxon>Rhodobacter group</taxon>
        <taxon>Rhodobacter</taxon>
    </lineage>
</organism>
<dbReference type="NCBIfam" id="NF009955">
    <property type="entry name" value="PRK13421.1"/>
    <property type="match status" value="1"/>
</dbReference>
<feature type="transmembrane region" description="Helical" evidence="11">
    <location>
        <begin position="164"/>
        <end position="188"/>
    </location>
</feature>
<keyword evidence="10 11" id="KW-0066">ATP synthesis</keyword>
<keyword evidence="14" id="KW-1185">Reference proteome</keyword>
<evidence type="ECO:0000256" key="5">
    <source>
        <dbReference type="ARBA" id="ARBA00022692"/>
    </source>
</evidence>
<keyword evidence="5 11" id="KW-0812">Transmembrane</keyword>
<protein>
    <recommendedName>
        <fullName evidence="11 12">ATP synthase subunit a</fullName>
    </recommendedName>
    <alternativeName>
        <fullName evidence="11">ATP synthase F0 sector subunit a</fullName>
    </alternativeName>
    <alternativeName>
        <fullName evidence="11">F-ATPase subunit 6</fullName>
    </alternativeName>
</protein>
<evidence type="ECO:0000256" key="8">
    <source>
        <dbReference type="ARBA" id="ARBA00023065"/>
    </source>
</evidence>
<proteinExistence type="inferred from homology"/>
<keyword evidence="4 11" id="KW-0138">CF(0)</keyword>
<name>A0ABS8YUD1_9RHOB</name>
<dbReference type="InterPro" id="IPR000568">
    <property type="entry name" value="ATP_synth_F0_asu"/>
</dbReference>
<evidence type="ECO:0000256" key="1">
    <source>
        <dbReference type="ARBA" id="ARBA00004141"/>
    </source>
</evidence>
<comment type="similarity">
    <text evidence="2 11 12">Belongs to the ATPase A chain family.</text>
</comment>
<dbReference type="HAMAP" id="MF_01393">
    <property type="entry name" value="ATP_synth_a_bact"/>
    <property type="match status" value="1"/>
</dbReference>
<dbReference type="Pfam" id="PF00119">
    <property type="entry name" value="ATP-synt_A"/>
    <property type="match status" value="1"/>
</dbReference>
<evidence type="ECO:0000256" key="3">
    <source>
        <dbReference type="ARBA" id="ARBA00022448"/>
    </source>
</evidence>
<accession>A0ABS8YUD1</accession>
<dbReference type="PANTHER" id="PTHR42823">
    <property type="entry name" value="ATP SYNTHASE SUBUNIT A, CHLOROPLASTIC"/>
    <property type="match status" value="1"/>
</dbReference>